<protein>
    <submittedName>
        <fullName evidence="1">Uncharacterized protein</fullName>
    </submittedName>
</protein>
<gene>
    <name evidence="1" type="ORF">ACD_2C00016G0011</name>
</gene>
<accession>K2H332</accession>
<evidence type="ECO:0000313" key="1">
    <source>
        <dbReference type="EMBL" id="EKE30260.1"/>
    </source>
</evidence>
<dbReference type="AlphaFoldDB" id="K2H332"/>
<dbReference type="EMBL" id="AMFJ01000016">
    <property type="protein sequence ID" value="EKE30260.1"/>
    <property type="molecule type" value="Genomic_DNA"/>
</dbReference>
<name>K2H332_9BACT</name>
<comment type="caution">
    <text evidence="1">The sequence shown here is derived from an EMBL/GenBank/DDBJ whole genome shotgun (WGS) entry which is preliminary data.</text>
</comment>
<proteinExistence type="predicted"/>
<reference evidence="1" key="1">
    <citation type="journal article" date="2012" name="Science">
        <title>Fermentation, hydrogen, and sulfur metabolism in multiple uncultivated bacterial phyla.</title>
        <authorList>
            <person name="Wrighton K.C."/>
            <person name="Thomas B.C."/>
            <person name="Sharon I."/>
            <person name="Miller C.S."/>
            <person name="Castelle C.J."/>
            <person name="VerBerkmoes N.C."/>
            <person name="Wilkins M.J."/>
            <person name="Hettich R.L."/>
            <person name="Lipton M.S."/>
            <person name="Williams K.H."/>
            <person name="Long P.E."/>
            <person name="Banfield J.F."/>
        </authorList>
    </citation>
    <scope>NUCLEOTIDE SEQUENCE [LARGE SCALE GENOMIC DNA]</scope>
</reference>
<sequence>MKKDTQASKVSSADSKNKVKESVVKEYYEAESWQFSWCWD</sequence>
<organism evidence="1">
    <name type="scientific">uncultured bacterium</name>
    <name type="common">gcode 4</name>
    <dbReference type="NCBI Taxonomy" id="1234023"/>
    <lineage>
        <taxon>Bacteria</taxon>
        <taxon>environmental samples</taxon>
    </lineage>
</organism>